<dbReference type="Gene3D" id="3.30.200.20">
    <property type="entry name" value="Phosphorylase Kinase, domain 1"/>
    <property type="match status" value="1"/>
</dbReference>
<dbReference type="SUPFAM" id="SSF56112">
    <property type="entry name" value="Protein kinase-like (PK-like)"/>
    <property type="match status" value="1"/>
</dbReference>
<evidence type="ECO:0000256" key="7">
    <source>
        <dbReference type="SAM" id="Phobius"/>
    </source>
</evidence>
<dbReference type="Pfam" id="PF03781">
    <property type="entry name" value="FGE-sulfatase"/>
    <property type="match status" value="1"/>
</dbReference>
<dbReference type="EMBL" id="BAABIA010000003">
    <property type="protein sequence ID" value="GAA5139091.1"/>
    <property type="molecule type" value="Genomic_DNA"/>
</dbReference>
<evidence type="ECO:0000256" key="4">
    <source>
        <dbReference type="ARBA" id="ARBA00022840"/>
    </source>
</evidence>
<keyword evidence="7" id="KW-0472">Membrane</keyword>
<dbReference type="Pfam" id="PF00069">
    <property type="entry name" value="Pkinase"/>
    <property type="match status" value="1"/>
</dbReference>
<evidence type="ECO:0000256" key="1">
    <source>
        <dbReference type="ARBA" id="ARBA00022679"/>
    </source>
</evidence>
<dbReference type="InterPro" id="IPR005532">
    <property type="entry name" value="SUMF_dom"/>
</dbReference>
<dbReference type="InterPro" id="IPR008271">
    <property type="entry name" value="Ser/Thr_kinase_AS"/>
</dbReference>
<feature type="transmembrane region" description="Helical" evidence="7">
    <location>
        <begin position="327"/>
        <end position="347"/>
    </location>
</feature>
<dbReference type="PROSITE" id="PS00107">
    <property type="entry name" value="PROTEIN_KINASE_ATP"/>
    <property type="match status" value="1"/>
</dbReference>
<evidence type="ECO:0000313" key="10">
    <source>
        <dbReference type="Proteomes" id="UP001499852"/>
    </source>
</evidence>
<accession>A0ABP9P233</accession>
<dbReference type="PANTHER" id="PTHR43289">
    <property type="entry name" value="MITOGEN-ACTIVATED PROTEIN KINASE KINASE KINASE 20-RELATED"/>
    <property type="match status" value="1"/>
</dbReference>
<feature type="binding site" evidence="5">
    <location>
        <position position="90"/>
    </location>
    <ligand>
        <name>ATP</name>
        <dbReference type="ChEBI" id="CHEBI:30616"/>
    </ligand>
</feature>
<evidence type="ECO:0000256" key="3">
    <source>
        <dbReference type="ARBA" id="ARBA00022777"/>
    </source>
</evidence>
<keyword evidence="7" id="KW-0812">Transmembrane</keyword>
<dbReference type="InterPro" id="IPR011009">
    <property type="entry name" value="Kinase-like_dom_sf"/>
</dbReference>
<sequence>MSETAPSLTACPRCGKELAPKMMVGGICPACVASTIQKNLFASMDDEIEEKEPLSLNVQGYEIQELIGGGGMGEVYRAVLTARGKVVAMKVVSGRLTRDPEVTARFEAEVAALSQLSHHHVVRVLDHGETVNGRHFLVMEYVDGCDLRRLLRAQRLDLERALDIFLKVCAGVSHAHQRGLVHRDIKPANILIGADGTVKVADFGLAKTLVENSTAYGFTQTRDTFGTPYYVAPEVTRSAGTADVRADIYALGVLLYELLTGSVPMGQFTPLSQKTGLSKKIDAIVCHALADDPQRRLSSVAEMAAAVEKIATEHRRRHAKKARSRRVLAVVSIFLIMGIGGAVGAWIRDGRLTSYHPLRKLNDPGRATRDQAWENSLGMAFVPVPGTQVLFAQHETRVRDFAAYVRTRQALPDWSGRAASAGRVPPSASTTSWEHPGFSQSPDHPVCGMSQRDARYFCAWLTNQEIAAGWLKKNQAYRLPTDAEWSLAAGITQDPGPDAPPTFSAEPHMLPAGNFAGPEARQYALWPSRLAADAPEDPYPCTAPVGSFPANALGLFDLHGNVAEWTDTRWASGANRVPIHYYLRGGSWATGRIVKMRPDSRMHSSRSRAQPDFGFRLVLDLDVKPQPPQALDPLPVDG</sequence>
<organism evidence="9 10">
    <name type="scientific">Prosthecobacter algae</name>
    <dbReference type="NCBI Taxonomy" id="1144682"/>
    <lineage>
        <taxon>Bacteria</taxon>
        <taxon>Pseudomonadati</taxon>
        <taxon>Verrucomicrobiota</taxon>
        <taxon>Verrucomicrobiia</taxon>
        <taxon>Verrucomicrobiales</taxon>
        <taxon>Verrucomicrobiaceae</taxon>
        <taxon>Prosthecobacter</taxon>
    </lineage>
</organism>
<protein>
    <recommendedName>
        <fullName evidence="8">Protein kinase domain-containing protein</fullName>
    </recommendedName>
</protein>
<keyword evidence="10" id="KW-1185">Reference proteome</keyword>
<feature type="compositionally biased region" description="Polar residues" evidence="6">
    <location>
        <begin position="427"/>
        <end position="439"/>
    </location>
</feature>
<proteinExistence type="predicted"/>
<keyword evidence="7" id="KW-1133">Transmembrane helix</keyword>
<name>A0ABP9P233_9BACT</name>
<feature type="region of interest" description="Disordered" evidence="6">
    <location>
        <begin position="416"/>
        <end position="439"/>
    </location>
</feature>
<dbReference type="RefSeq" id="WP_345736146.1">
    <property type="nucleotide sequence ID" value="NZ_BAABIA010000003.1"/>
</dbReference>
<dbReference type="Proteomes" id="UP001499852">
    <property type="component" value="Unassembled WGS sequence"/>
</dbReference>
<dbReference type="InterPro" id="IPR000719">
    <property type="entry name" value="Prot_kinase_dom"/>
</dbReference>
<dbReference type="InterPro" id="IPR017441">
    <property type="entry name" value="Protein_kinase_ATP_BS"/>
</dbReference>
<evidence type="ECO:0000259" key="8">
    <source>
        <dbReference type="PROSITE" id="PS50011"/>
    </source>
</evidence>
<dbReference type="SUPFAM" id="SSF56436">
    <property type="entry name" value="C-type lectin-like"/>
    <property type="match status" value="1"/>
</dbReference>
<dbReference type="CDD" id="cd14014">
    <property type="entry name" value="STKc_PknB_like"/>
    <property type="match status" value="1"/>
</dbReference>
<dbReference type="InterPro" id="IPR042095">
    <property type="entry name" value="SUMF_sf"/>
</dbReference>
<evidence type="ECO:0000256" key="2">
    <source>
        <dbReference type="ARBA" id="ARBA00022741"/>
    </source>
</evidence>
<dbReference type="PROSITE" id="PS00108">
    <property type="entry name" value="PROTEIN_KINASE_ST"/>
    <property type="match status" value="1"/>
</dbReference>
<keyword evidence="2 5" id="KW-0547">Nucleotide-binding</keyword>
<keyword evidence="4 5" id="KW-0067">ATP-binding</keyword>
<dbReference type="Gene3D" id="3.90.1580.10">
    <property type="entry name" value="paralog of FGE (formylglycine-generating enzyme)"/>
    <property type="match status" value="1"/>
</dbReference>
<dbReference type="PROSITE" id="PS50011">
    <property type="entry name" value="PROTEIN_KINASE_DOM"/>
    <property type="match status" value="1"/>
</dbReference>
<keyword evidence="1" id="KW-0808">Transferase</keyword>
<comment type="caution">
    <text evidence="9">The sequence shown here is derived from an EMBL/GenBank/DDBJ whole genome shotgun (WGS) entry which is preliminary data.</text>
</comment>
<dbReference type="SMART" id="SM00220">
    <property type="entry name" value="S_TKc"/>
    <property type="match status" value="1"/>
</dbReference>
<evidence type="ECO:0000256" key="6">
    <source>
        <dbReference type="SAM" id="MobiDB-lite"/>
    </source>
</evidence>
<keyword evidence="3" id="KW-0418">Kinase</keyword>
<dbReference type="PANTHER" id="PTHR43289:SF6">
    <property type="entry name" value="SERINE_THREONINE-PROTEIN KINASE NEKL-3"/>
    <property type="match status" value="1"/>
</dbReference>
<feature type="domain" description="Protein kinase" evidence="8">
    <location>
        <begin position="61"/>
        <end position="310"/>
    </location>
</feature>
<dbReference type="Gene3D" id="1.10.510.10">
    <property type="entry name" value="Transferase(Phosphotransferase) domain 1"/>
    <property type="match status" value="1"/>
</dbReference>
<reference evidence="10" key="1">
    <citation type="journal article" date="2019" name="Int. J. Syst. Evol. Microbiol.">
        <title>The Global Catalogue of Microorganisms (GCM) 10K type strain sequencing project: providing services to taxonomists for standard genome sequencing and annotation.</title>
        <authorList>
            <consortium name="The Broad Institute Genomics Platform"/>
            <consortium name="The Broad Institute Genome Sequencing Center for Infectious Disease"/>
            <person name="Wu L."/>
            <person name="Ma J."/>
        </authorList>
    </citation>
    <scope>NUCLEOTIDE SEQUENCE [LARGE SCALE GENOMIC DNA]</scope>
    <source>
        <strain evidence="10">JCM 18053</strain>
    </source>
</reference>
<dbReference type="InterPro" id="IPR016187">
    <property type="entry name" value="CTDL_fold"/>
</dbReference>
<evidence type="ECO:0000313" key="9">
    <source>
        <dbReference type="EMBL" id="GAA5139091.1"/>
    </source>
</evidence>
<evidence type="ECO:0000256" key="5">
    <source>
        <dbReference type="PROSITE-ProRule" id="PRU10141"/>
    </source>
</evidence>
<gene>
    <name evidence="9" type="ORF">GCM10023213_19170</name>
</gene>